<gene>
    <name evidence="1" type="ORF">EVAR_103672_1</name>
</gene>
<comment type="caution">
    <text evidence="1">The sequence shown here is derived from an EMBL/GenBank/DDBJ whole genome shotgun (WGS) entry which is preliminary data.</text>
</comment>
<name>A0A4C1Z4W1_EUMVA</name>
<proteinExistence type="predicted"/>
<accession>A0A4C1Z4W1</accession>
<evidence type="ECO:0000313" key="1">
    <source>
        <dbReference type="EMBL" id="GBP82223.1"/>
    </source>
</evidence>
<evidence type="ECO:0000313" key="2">
    <source>
        <dbReference type="Proteomes" id="UP000299102"/>
    </source>
</evidence>
<sequence>MSAYVPVTEQVSRAITSINTHLRSVVACAHGRSPPSLTHSDKSLAPRRWRNRRSPYLRNTITTSCAGADMSHMIKLGPSQRAISKVKLFPPFKFPTSDLYFRSNVLTRGKRARAQGYGDRGVLVHLGCNHSAAELYPFKIFFRLTTRSDLKLPALKLCNAGGRMRVAAHKVLDQRVFSPSARTSGAPKKVDHHLR</sequence>
<keyword evidence="2" id="KW-1185">Reference proteome</keyword>
<reference evidence="1 2" key="1">
    <citation type="journal article" date="2019" name="Commun. Biol.">
        <title>The bagworm genome reveals a unique fibroin gene that provides high tensile strength.</title>
        <authorList>
            <person name="Kono N."/>
            <person name="Nakamura H."/>
            <person name="Ohtoshi R."/>
            <person name="Tomita M."/>
            <person name="Numata K."/>
            <person name="Arakawa K."/>
        </authorList>
    </citation>
    <scope>NUCLEOTIDE SEQUENCE [LARGE SCALE GENOMIC DNA]</scope>
</reference>
<organism evidence="1 2">
    <name type="scientific">Eumeta variegata</name>
    <name type="common">Bagworm moth</name>
    <name type="synonym">Eumeta japonica</name>
    <dbReference type="NCBI Taxonomy" id="151549"/>
    <lineage>
        <taxon>Eukaryota</taxon>
        <taxon>Metazoa</taxon>
        <taxon>Ecdysozoa</taxon>
        <taxon>Arthropoda</taxon>
        <taxon>Hexapoda</taxon>
        <taxon>Insecta</taxon>
        <taxon>Pterygota</taxon>
        <taxon>Neoptera</taxon>
        <taxon>Endopterygota</taxon>
        <taxon>Lepidoptera</taxon>
        <taxon>Glossata</taxon>
        <taxon>Ditrysia</taxon>
        <taxon>Tineoidea</taxon>
        <taxon>Psychidae</taxon>
        <taxon>Oiketicinae</taxon>
        <taxon>Eumeta</taxon>
    </lineage>
</organism>
<dbReference type="Proteomes" id="UP000299102">
    <property type="component" value="Unassembled WGS sequence"/>
</dbReference>
<dbReference type="AlphaFoldDB" id="A0A4C1Z4W1"/>
<dbReference type="OrthoDB" id="445826at2759"/>
<protein>
    <submittedName>
        <fullName evidence="1">Uncharacterized protein</fullName>
    </submittedName>
</protein>
<dbReference type="EMBL" id="BGZK01001554">
    <property type="protein sequence ID" value="GBP82223.1"/>
    <property type="molecule type" value="Genomic_DNA"/>
</dbReference>